<reference evidence="1" key="1">
    <citation type="submission" date="2018-02" db="EMBL/GenBank/DDBJ databases">
        <title>Rhizophora mucronata_Transcriptome.</title>
        <authorList>
            <person name="Meera S.P."/>
            <person name="Sreeshan A."/>
            <person name="Augustine A."/>
        </authorList>
    </citation>
    <scope>NUCLEOTIDE SEQUENCE</scope>
    <source>
        <tissue evidence="1">Leaf</tissue>
    </source>
</reference>
<protein>
    <submittedName>
        <fullName evidence="1">Uncharacterized protein</fullName>
    </submittedName>
</protein>
<proteinExistence type="predicted"/>
<evidence type="ECO:0000313" key="1">
    <source>
        <dbReference type="EMBL" id="MBX01228.1"/>
    </source>
</evidence>
<accession>A0A2P2K680</accession>
<dbReference type="EMBL" id="GGEC01020744">
    <property type="protein sequence ID" value="MBX01228.1"/>
    <property type="molecule type" value="Transcribed_RNA"/>
</dbReference>
<organism evidence="1">
    <name type="scientific">Rhizophora mucronata</name>
    <name type="common">Asiatic mangrove</name>
    <dbReference type="NCBI Taxonomy" id="61149"/>
    <lineage>
        <taxon>Eukaryota</taxon>
        <taxon>Viridiplantae</taxon>
        <taxon>Streptophyta</taxon>
        <taxon>Embryophyta</taxon>
        <taxon>Tracheophyta</taxon>
        <taxon>Spermatophyta</taxon>
        <taxon>Magnoliopsida</taxon>
        <taxon>eudicotyledons</taxon>
        <taxon>Gunneridae</taxon>
        <taxon>Pentapetalae</taxon>
        <taxon>rosids</taxon>
        <taxon>fabids</taxon>
        <taxon>Malpighiales</taxon>
        <taxon>Rhizophoraceae</taxon>
        <taxon>Rhizophora</taxon>
    </lineage>
</organism>
<dbReference type="AlphaFoldDB" id="A0A2P2K680"/>
<name>A0A2P2K680_RHIMU</name>
<sequence>MADDDYNEDLGFALSPYLFITCNLSLARVQSHTHDNQCYYLGVFPLFRPLPPLLFVVI</sequence>